<keyword evidence="2" id="KW-1185">Reference proteome</keyword>
<sequence length="104" mass="11761">MFMVIKISFRTNKVKISWFIGEEYVVIRMNDFSVRLYPDPVPVSHQPPAPPLHQPGHWYRCHMLLKLSHMFCLLSSFTAPAAGPPVVPSGAPHKIPPQSFLAPK</sequence>
<accession>A0AAV1QBI8</accession>
<reference evidence="1 2" key="1">
    <citation type="submission" date="2024-01" db="EMBL/GenBank/DDBJ databases">
        <authorList>
            <person name="Alioto T."/>
            <person name="Alioto T."/>
            <person name="Gomez Garrido J."/>
        </authorList>
    </citation>
    <scope>NUCLEOTIDE SEQUENCE [LARGE SCALE GENOMIC DNA]</scope>
</reference>
<evidence type="ECO:0000313" key="1">
    <source>
        <dbReference type="EMBL" id="CAK6980740.1"/>
    </source>
</evidence>
<proteinExistence type="predicted"/>
<dbReference type="AlphaFoldDB" id="A0AAV1QBI8"/>
<organism evidence="1 2">
    <name type="scientific">Scomber scombrus</name>
    <name type="common">Atlantic mackerel</name>
    <name type="synonym">Scomber vernalis</name>
    <dbReference type="NCBI Taxonomy" id="13677"/>
    <lineage>
        <taxon>Eukaryota</taxon>
        <taxon>Metazoa</taxon>
        <taxon>Chordata</taxon>
        <taxon>Craniata</taxon>
        <taxon>Vertebrata</taxon>
        <taxon>Euteleostomi</taxon>
        <taxon>Actinopterygii</taxon>
        <taxon>Neopterygii</taxon>
        <taxon>Teleostei</taxon>
        <taxon>Neoteleostei</taxon>
        <taxon>Acanthomorphata</taxon>
        <taxon>Pelagiaria</taxon>
        <taxon>Scombriformes</taxon>
        <taxon>Scombridae</taxon>
        <taxon>Scomber</taxon>
    </lineage>
</organism>
<name>A0AAV1QBI8_SCOSC</name>
<dbReference type="Proteomes" id="UP001314229">
    <property type="component" value="Unassembled WGS sequence"/>
</dbReference>
<gene>
    <name evidence="1" type="ORF">FSCOSCO3_A036933</name>
</gene>
<dbReference type="EMBL" id="CAWUFR010000725">
    <property type="protein sequence ID" value="CAK6980740.1"/>
    <property type="molecule type" value="Genomic_DNA"/>
</dbReference>
<comment type="caution">
    <text evidence="1">The sequence shown here is derived from an EMBL/GenBank/DDBJ whole genome shotgun (WGS) entry which is preliminary data.</text>
</comment>
<protein>
    <submittedName>
        <fullName evidence="1">Uncharacterized protein</fullName>
    </submittedName>
</protein>
<evidence type="ECO:0000313" key="2">
    <source>
        <dbReference type="Proteomes" id="UP001314229"/>
    </source>
</evidence>